<dbReference type="EMBL" id="JANJYI010000004">
    <property type="protein sequence ID" value="KAK2651705.1"/>
    <property type="molecule type" value="Genomic_DNA"/>
</dbReference>
<name>A0AAD9X2S7_9ROSI</name>
<feature type="region of interest" description="Disordered" evidence="1">
    <location>
        <begin position="183"/>
        <end position="213"/>
    </location>
</feature>
<reference evidence="2" key="1">
    <citation type="journal article" date="2023" name="Plant J.">
        <title>Genome sequences and population genomics provide insights into the demographic history, inbreeding, and mutation load of two 'living fossil' tree species of Dipteronia.</title>
        <authorList>
            <person name="Feng Y."/>
            <person name="Comes H.P."/>
            <person name="Chen J."/>
            <person name="Zhu S."/>
            <person name="Lu R."/>
            <person name="Zhang X."/>
            <person name="Li P."/>
            <person name="Qiu J."/>
            <person name="Olsen K.M."/>
            <person name="Qiu Y."/>
        </authorList>
    </citation>
    <scope>NUCLEOTIDE SEQUENCE</scope>
    <source>
        <strain evidence="2">KIB01</strain>
    </source>
</reference>
<dbReference type="AlphaFoldDB" id="A0AAD9X2S7"/>
<feature type="compositionally biased region" description="Acidic residues" evidence="1">
    <location>
        <begin position="125"/>
        <end position="161"/>
    </location>
</feature>
<dbReference type="PANTHER" id="PTHR31973">
    <property type="entry name" value="POLYPROTEIN, PUTATIVE-RELATED"/>
    <property type="match status" value="1"/>
</dbReference>
<feature type="compositionally biased region" description="Basic and acidic residues" evidence="1">
    <location>
        <begin position="84"/>
        <end position="93"/>
    </location>
</feature>
<feature type="compositionally biased region" description="Acidic residues" evidence="1">
    <location>
        <begin position="96"/>
        <end position="106"/>
    </location>
</feature>
<accession>A0AAD9X2S7</accession>
<keyword evidence="3" id="KW-1185">Reference proteome</keyword>
<feature type="region of interest" description="Disordered" evidence="1">
    <location>
        <begin position="84"/>
        <end position="162"/>
    </location>
</feature>
<feature type="compositionally biased region" description="Acidic residues" evidence="1">
    <location>
        <begin position="185"/>
        <end position="205"/>
    </location>
</feature>
<proteinExistence type="predicted"/>
<evidence type="ECO:0008006" key="4">
    <source>
        <dbReference type="Google" id="ProtNLM"/>
    </source>
</evidence>
<evidence type="ECO:0000256" key="1">
    <source>
        <dbReference type="SAM" id="MobiDB-lite"/>
    </source>
</evidence>
<evidence type="ECO:0000313" key="2">
    <source>
        <dbReference type="EMBL" id="KAK2651705.1"/>
    </source>
</evidence>
<dbReference type="PANTHER" id="PTHR31973:SF187">
    <property type="entry name" value="MUTATOR TRANSPOSASE MUDRA PROTEIN"/>
    <property type="match status" value="1"/>
</dbReference>
<comment type="caution">
    <text evidence="2">The sequence shown here is derived from an EMBL/GenBank/DDBJ whole genome shotgun (WGS) entry which is preliminary data.</text>
</comment>
<evidence type="ECO:0000313" key="3">
    <source>
        <dbReference type="Proteomes" id="UP001280121"/>
    </source>
</evidence>
<protein>
    <recommendedName>
        <fullName evidence="4">SWIM-type domain-containing protein</fullName>
    </recommendedName>
</protein>
<dbReference type="Proteomes" id="UP001280121">
    <property type="component" value="Unassembled WGS sequence"/>
</dbReference>
<gene>
    <name evidence="2" type="ORF">Ddye_011561</name>
</gene>
<organism evidence="2 3">
    <name type="scientific">Dipteronia dyeriana</name>
    <dbReference type="NCBI Taxonomy" id="168575"/>
    <lineage>
        <taxon>Eukaryota</taxon>
        <taxon>Viridiplantae</taxon>
        <taxon>Streptophyta</taxon>
        <taxon>Embryophyta</taxon>
        <taxon>Tracheophyta</taxon>
        <taxon>Spermatophyta</taxon>
        <taxon>Magnoliopsida</taxon>
        <taxon>eudicotyledons</taxon>
        <taxon>Gunneridae</taxon>
        <taxon>Pentapetalae</taxon>
        <taxon>rosids</taxon>
        <taxon>malvids</taxon>
        <taxon>Sapindales</taxon>
        <taxon>Sapindaceae</taxon>
        <taxon>Hippocastanoideae</taxon>
        <taxon>Acereae</taxon>
        <taxon>Dipteronia</taxon>
    </lineage>
</organism>
<sequence length="570" mass="63908">MGVVMPRHAPIIHKQNTNKTVVPFVEHSLSLKQLKLQLSSSVEASRCEGCCVEEFLFEFLEAKCVKGYSFKYWGVIHKEDAWSGKTASDRESIESGSDEENDDNGDDVGLGGDDGDGEWLGADNRDDEGLDSDNGDGEGLSGDDEDGECLGVDNGDDEGLDGDNRDCEGLSCDDGDGECLGADNGDGEGLDGDNGDGDGDGDGDGEGLGGDNRDGVFGSQFENVVGNDDITKEYKTTFMIKILVDQHECHRVCNNKEAKVKWIASKFESIVKSNPSINVKVLADLLLNKFNVSVDLKRLYIVKHRVLKQLRFEHVQSFQYLRQYAYTLNQTNPGTHIRVQRPLSTFHRLFLSFEAQRHKGLIKDLAKHFPTASKRFCARHIYANFRGSYCGASFKKLFWRASRSTNIYEFNAALKDIGEIKVGAKEWLAKIEPHLWSRFAFDKVIRCDHVTNNMTEAFNSLLGTHRAQTYLQLLEFIRRMVMRKFQERKEECDAWRTVLPPKVHAKILKHSKTSRQMTIISAGEQEYEIMGHDGNFPVKLREYNCGCGSWLISGIPCSQAMTSISHNYST</sequence>